<evidence type="ECO:0000256" key="2">
    <source>
        <dbReference type="ARBA" id="ARBA00023002"/>
    </source>
</evidence>
<dbReference type="NCBIfam" id="NF005594">
    <property type="entry name" value="PRK07326.1"/>
    <property type="match status" value="1"/>
</dbReference>
<dbReference type="Gene3D" id="3.40.50.720">
    <property type="entry name" value="NAD(P)-binding Rossmann-like Domain"/>
    <property type="match status" value="1"/>
</dbReference>
<dbReference type="PANTHER" id="PTHR44196">
    <property type="entry name" value="DEHYDROGENASE/REDUCTASE SDR FAMILY MEMBER 7B"/>
    <property type="match status" value="1"/>
</dbReference>
<dbReference type="InterPro" id="IPR057326">
    <property type="entry name" value="KR_dom"/>
</dbReference>
<protein>
    <submittedName>
        <fullName evidence="5">SDR family oxidoreductase</fullName>
    </submittedName>
</protein>
<dbReference type="AlphaFoldDB" id="A0A538SFI6"/>
<comment type="similarity">
    <text evidence="1 3">Belongs to the short-chain dehydrogenases/reductases (SDR) family.</text>
</comment>
<dbReference type="GO" id="GO:0016491">
    <property type="term" value="F:oxidoreductase activity"/>
    <property type="evidence" value="ECO:0007669"/>
    <property type="project" value="UniProtKB-KW"/>
</dbReference>
<dbReference type="InterPro" id="IPR002347">
    <property type="entry name" value="SDR_fam"/>
</dbReference>
<dbReference type="SMART" id="SM00822">
    <property type="entry name" value="PKS_KR"/>
    <property type="match status" value="1"/>
</dbReference>
<feature type="domain" description="Ketoreductase" evidence="4">
    <location>
        <begin position="7"/>
        <end position="189"/>
    </location>
</feature>
<proteinExistence type="inferred from homology"/>
<evidence type="ECO:0000256" key="3">
    <source>
        <dbReference type="RuleBase" id="RU000363"/>
    </source>
</evidence>
<dbReference type="PRINTS" id="PR00081">
    <property type="entry name" value="GDHRDH"/>
</dbReference>
<accession>A0A538SFI6</accession>
<dbReference type="PRINTS" id="PR00080">
    <property type="entry name" value="SDRFAMILY"/>
</dbReference>
<sequence>MGFLDGKVAVVTGGNRGIGRGIVEGLSREGATVALTARQADAAGKAAREIGGNTLGFACDVRSHEQVQRLFRDVERAAGGVDVLVNNAGIGIFAPVAELDPEDWRAVIETNLNGVFYCCHEAIPLMKKRGGGYIFNLSSLAGKNPFVNGGAYNASKFGLNGFSEALMMEVRYDGIRVSYLMPGSVATEFGSGSQRKTGWALTPEDVAEVVLDLLRSPARALYSRVEMRPSQPPRKG</sequence>
<evidence type="ECO:0000256" key="1">
    <source>
        <dbReference type="ARBA" id="ARBA00006484"/>
    </source>
</evidence>
<keyword evidence="2" id="KW-0560">Oxidoreductase</keyword>
<dbReference type="PANTHER" id="PTHR44196:SF1">
    <property type="entry name" value="DEHYDROGENASE_REDUCTASE SDR FAMILY MEMBER 7B"/>
    <property type="match status" value="1"/>
</dbReference>
<name>A0A538SFI6_UNCEI</name>
<dbReference type="Proteomes" id="UP000320184">
    <property type="component" value="Unassembled WGS sequence"/>
</dbReference>
<dbReference type="InterPro" id="IPR020904">
    <property type="entry name" value="Sc_DH/Rdtase_CS"/>
</dbReference>
<evidence type="ECO:0000259" key="4">
    <source>
        <dbReference type="SMART" id="SM00822"/>
    </source>
</evidence>
<organism evidence="5 6">
    <name type="scientific">Eiseniibacteriota bacterium</name>
    <dbReference type="NCBI Taxonomy" id="2212470"/>
    <lineage>
        <taxon>Bacteria</taxon>
        <taxon>Candidatus Eiseniibacteriota</taxon>
    </lineage>
</organism>
<gene>
    <name evidence="5" type="ORF">E6K73_08625</name>
</gene>
<evidence type="ECO:0000313" key="6">
    <source>
        <dbReference type="Proteomes" id="UP000320184"/>
    </source>
</evidence>
<reference evidence="5 6" key="1">
    <citation type="journal article" date="2019" name="Nat. Microbiol.">
        <title>Mediterranean grassland soil C-N compound turnover is dependent on rainfall and depth, and is mediated by genomically divergent microorganisms.</title>
        <authorList>
            <person name="Diamond S."/>
            <person name="Andeer P.F."/>
            <person name="Li Z."/>
            <person name="Crits-Christoph A."/>
            <person name="Burstein D."/>
            <person name="Anantharaman K."/>
            <person name="Lane K.R."/>
            <person name="Thomas B.C."/>
            <person name="Pan C."/>
            <person name="Northen T.R."/>
            <person name="Banfield J.F."/>
        </authorList>
    </citation>
    <scope>NUCLEOTIDE SEQUENCE [LARGE SCALE GENOMIC DNA]</scope>
    <source>
        <strain evidence="5">WS_3</strain>
    </source>
</reference>
<dbReference type="Pfam" id="PF00106">
    <property type="entry name" value="adh_short"/>
    <property type="match status" value="1"/>
</dbReference>
<dbReference type="GO" id="GO:0016020">
    <property type="term" value="C:membrane"/>
    <property type="evidence" value="ECO:0007669"/>
    <property type="project" value="TreeGrafter"/>
</dbReference>
<dbReference type="FunFam" id="3.40.50.720:FF:000084">
    <property type="entry name" value="Short-chain dehydrogenase reductase"/>
    <property type="match status" value="1"/>
</dbReference>
<dbReference type="EMBL" id="VBOT01000106">
    <property type="protein sequence ID" value="TMQ50117.1"/>
    <property type="molecule type" value="Genomic_DNA"/>
</dbReference>
<dbReference type="SUPFAM" id="SSF51735">
    <property type="entry name" value="NAD(P)-binding Rossmann-fold domains"/>
    <property type="match status" value="1"/>
</dbReference>
<dbReference type="InterPro" id="IPR036291">
    <property type="entry name" value="NAD(P)-bd_dom_sf"/>
</dbReference>
<dbReference type="PROSITE" id="PS00061">
    <property type="entry name" value="ADH_SHORT"/>
    <property type="match status" value="1"/>
</dbReference>
<comment type="caution">
    <text evidence="5">The sequence shown here is derived from an EMBL/GenBank/DDBJ whole genome shotgun (WGS) entry which is preliminary data.</text>
</comment>
<evidence type="ECO:0000313" key="5">
    <source>
        <dbReference type="EMBL" id="TMQ50117.1"/>
    </source>
</evidence>